<evidence type="ECO:0000313" key="2">
    <source>
        <dbReference type="EMBL" id="QBR48383.1"/>
    </source>
</evidence>
<feature type="domain" description="Transcription regulator PadR N-terminal" evidence="1">
    <location>
        <begin position="17"/>
        <end position="88"/>
    </location>
</feature>
<proteinExistence type="predicted"/>
<dbReference type="EMBL" id="CP037939">
    <property type="protein sequence ID" value="QBR48383.1"/>
    <property type="molecule type" value="Genomic_DNA"/>
</dbReference>
<dbReference type="Gene3D" id="1.10.10.10">
    <property type="entry name" value="Winged helix-like DNA-binding domain superfamily/Winged helix DNA-binding domain"/>
    <property type="match status" value="1"/>
</dbReference>
<dbReference type="RefSeq" id="WP_013975219.1">
    <property type="nucleotide sequence ID" value="NZ_CP037939.1"/>
</dbReference>
<dbReference type="PANTHER" id="PTHR33169">
    <property type="entry name" value="PADR-FAMILY TRANSCRIPTIONAL REGULATOR"/>
    <property type="match status" value="1"/>
</dbReference>
<name>A0ABX5SPJ3_9LACO</name>
<protein>
    <submittedName>
        <fullName evidence="2">PadR family transcriptional regulator</fullName>
    </submittedName>
</protein>
<accession>A0ABX5SPJ3</accession>
<dbReference type="InterPro" id="IPR052509">
    <property type="entry name" value="Metal_resp_DNA-bind_regulator"/>
</dbReference>
<dbReference type="SUPFAM" id="SSF46785">
    <property type="entry name" value="Winged helix' DNA-binding domain"/>
    <property type="match status" value="1"/>
</dbReference>
<dbReference type="Proteomes" id="UP000295756">
    <property type="component" value="Chromosome"/>
</dbReference>
<dbReference type="Pfam" id="PF03551">
    <property type="entry name" value="PadR"/>
    <property type="match status" value="1"/>
</dbReference>
<evidence type="ECO:0000259" key="1">
    <source>
        <dbReference type="Pfam" id="PF03551"/>
    </source>
</evidence>
<keyword evidence="3" id="KW-1185">Reference proteome</keyword>
<dbReference type="InterPro" id="IPR005149">
    <property type="entry name" value="Tscrpt_reg_PadR_N"/>
</dbReference>
<reference evidence="2 3" key="1">
    <citation type="submission" date="2019-03" db="EMBL/GenBank/DDBJ databases">
        <title>Complete Genome Sequence of Leuconostoc kimchii strain NKJ218 Isolated from Homemade Kimchi.</title>
        <authorList>
            <person name="Jung J.Y."/>
            <person name="Jin H.M."/>
            <person name="Jung J.-W."/>
            <person name="Lee S.-Y."/>
            <person name="Ryu B.-G."/>
            <person name="Han S.-S."/>
            <person name="Kang H.K."/>
            <person name="Choi H.W."/>
            <person name="Chung E.J."/>
            <person name="Choi K.-M."/>
        </authorList>
    </citation>
    <scope>NUCLEOTIDE SEQUENCE [LARGE SCALE GENOMIC DNA]</scope>
    <source>
        <strain evidence="2 3">NKJ218</strain>
    </source>
</reference>
<dbReference type="InterPro" id="IPR036388">
    <property type="entry name" value="WH-like_DNA-bd_sf"/>
</dbReference>
<dbReference type="InterPro" id="IPR036390">
    <property type="entry name" value="WH_DNA-bd_sf"/>
</dbReference>
<organism evidence="2 3">
    <name type="scientific">Leuconostoc kimchii</name>
    <dbReference type="NCBI Taxonomy" id="136609"/>
    <lineage>
        <taxon>Bacteria</taxon>
        <taxon>Bacillati</taxon>
        <taxon>Bacillota</taxon>
        <taxon>Bacilli</taxon>
        <taxon>Lactobacillales</taxon>
        <taxon>Lactobacillaceae</taxon>
        <taxon>Leuconostoc</taxon>
    </lineage>
</organism>
<sequence length="112" mass="12556">MSKLNTQLLKGSLEGAMLLIISRENVYGYVLNQRLQASGFNTVADGTIYPALQKLQREGYIIGKMQQSPDGPARKYFKITPAGKQYLALFISTWEQLQTNMGRLIDANKTIN</sequence>
<evidence type="ECO:0000313" key="3">
    <source>
        <dbReference type="Proteomes" id="UP000295756"/>
    </source>
</evidence>
<dbReference type="PANTHER" id="PTHR33169:SF14">
    <property type="entry name" value="TRANSCRIPTIONAL REGULATOR RV3488"/>
    <property type="match status" value="1"/>
</dbReference>
<gene>
    <name evidence="2" type="ORF">EW139_09750</name>
</gene>